<keyword evidence="3" id="KW-1185">Reference proteome</keyword>
<comment type="caution">
    <text evidence="2">The sequence shown here is derived from an EMBL/GenBank/DDBJ whole genome shotgun (WGS) entry which is preliminary data.</text>
</comment>
<dbReference type="InterPro" id="IPR043914">
    <property type="entry name" value="DUF5763"/>
</dbReference>
<evidence type="ECO:0000313" key="2">
    <source>
        <dbReference type="EMBL" id="TYC17151.1"/>
    </source>
</evidence>
<organism evidence="2 3">
    <name type="scientific">Bizionia gelidisalsuginis</name>
    <dbReference type="NCBI Taxonomy" id="291188"/>
    <lineage>
        <taxon>Bacteria</taxon>
        <taxon>Pseudomonadati</taxon>
        <taxon>Bacteroidota</taxon>
        <taxon>Flavobacteriia</taxon>
        <taxon>Flavobacteriales</taxon>
        <taxon>Flavobacteriaceae</taxon>
        <taxon>Bizionia</taxon>
    </lineage>
</organism>
<sequence length="159" mass="17708">MKYYLLLFLCVTSISMHAQSVYKTPSGKKYHLSSCRMVENVSKQLLGANDISKSNLAPCKICKPSVLSYRSRTYSASNKAVEQSESERCRGFTKKGSRCKHNTRIANGYCYQHTKQNNSSSIKASKYPNTTTATCGARTQAGNSCKRKVKSGGHCYQHQ</sequence>
<feature type="chain" id="PRO_5046328643" evidence="1">
    <location>
        <begin position="19"/>
        <end position="159"/>
    </location>
</feature>
<keyword evidence="1" id="KW-0732">Signal</keyword>
<reference evidence="2 3" key="1">
    <citation type="submission" date="2019-08" db="EMBL/GenBank/DDBJ databases">
        <title>Genomes of Antarctic Bizionia species.</title>
        <authorList>
            <person name="Bowman J.P."/>
        </authorList>
    </citation>
    <scope>NUCLEOTIDE SEQUENCE [LARGE SCALE GENOMIC DNA]</scope>
    <source>
        <strain evidence="2 3">IC164</strain>
    </source>
</reference>
<name>A0ABY3MDY7_9FLAO</name>
<dbReference type="EMBL" id="VSKN01000002">
    <property type="protein sequence ID" value="TYC17151.1"/>
    <property type="molecule type" value="Genomic_DNA"/>
</dbReference>
<gene>
    <name evidence="2" type="ORF">ES677_02935</name>
</gene>
<dbReference type="Pfam" id="PF19067">
    <property type="entry name" value="DUF5763"/>
    <property type="match status" value="1"/>
</dbReference>
<feature type="signal peptide" evidence="1">
    <location>
        <begin position="1"/>
        <end position="18"/>
    </location>
</feature>
<evidence type="ECO:0000256" key="1">
    <source>
        <dbReference type="SAM" id="SignalP"/>
    </source>
</evidence>
<protein>
    <submittedName>
        <fullName evidence="2">Uncharacterized protein</fullName>
    </submittedName>
</protein>
<proteinExistence type="predicted"/>
<dbReference type="Proteomes" id="UP000323621">
    <property type="component" value="Unassembled WGS sequence"/>
</dbReference>
<evidence type="ECO:0000313" key="3">
    <source>
        <dbReference type="Proteomes" id="UP000323621"/>
    </source>
</evidence>
<accession>A0ABY3MDY7</accession>